<proteinExistence type="predicted"/>
<evidence type="ECO:0000313" key="3">
    <source>
        <dbReference type="EMBL" id="EFO27666.1"/>
    </source>
</evidence>
<feature type="compositionally biased region" description="Basic and acidic residues" evidence="1">
    <location>
        <begin position="20"/>
        <end position="30"/>
    </location>
</feature>
<keyword evidence="2" id="KW-1133">Transmembrane helix</keyword>
<accession>A0A1S0UAM9</accession>
<dbReference type="CTD" id="9938187"/>
<keyword evidence="2" id="KW-0472">Membrane</keyword>
<dbReference type="OrthoDB" id="5834828at2759"/>
<gene>
    <name evidence="3 5" type="ORF">LOAG_00819</name>
</gene>
<feature type="compositionally biased region" description="Polar residues" evidence="1">
    <location>
        <begin position="39"/>
        <end position="53"/>
    </location>
</feature>
<feature type="transmembrane region" description="Helical" evidence="2">
    <location>
        <begin position="110"/>
        <end position="135"/>
    </location>
</feature>
<accession>A0A1I7W344</accession>
<dbReference type="KEGG" id="loa:LOAG_00819"/>
<dbReference type="RefSeq" id="XP_003136407.1">
    <property type="nucleotide sequence ID" value="XM_003136359.1"/>
</dbReference>
<evidence type="ECO:0000256" key="2">
    <source>
        <dbReference type="SAM" id="Phobius"/>
    </source>
</evidence>
<protein>
    <submittedName>
        <fullName evidence="5">TSP1_CCN domain-containing protein</fullName>
    </submittedName>
</protein>
<dbReference type="Proteomes" id="UP000095285">
    <property type="component" value="Unassembled WGS sequence"/>
</dbReference>
<evidence type="ECO:0000313" key="5">
    <source>
        <dbReference type="WBParaSite" id="EN70_9124"/>
    </source>
</evidence>
<reference evidence="5" key="2">
    <citation type="submission" date="2016-11" db="UniProtKB">
        <authorList>
            <consortium name="WormBaseParasite"/>
        </authorList>
    </citation>
    <scope>IDENTIFICATION</scope>
</reference>
<dbReference type="AlphaFoldDB" id="A0A1I7W344"/>
<keyword evidence="4" id="KW-1185">Reference proteome</keyword>
<keyword evidence="2" id="KW-0812">Transmembrane</keyword>
<evidence type="ECO:0000256" key="1">
    <source>
        <dbReference type="SAM" id="MobiDB-lite"/>
    </source>
</evidence>
<evidence type="ECO:0000313" key="4">
    <source>
        <dbReference type="Proteomes" id="UP000095285"/>
    </source>
</evidence>
<dbReference type="OMA" id="FTYLDWS"/>
<dbReference type="STRING" id="7209.A0A1I7W344"/>
<organism evidence="4 5">
    <name type="scientific">Loa loa</name>
    <name type="common">Eye worm</name>
    <name type="synonym">Filaria loa</name>
    <dbReference type="NCBI Taxonomy" id="7209"/>
    <lineage>
        <taxon>Eukaryota</taxon>
        <taxon>Metazoa</taxon>
        <taxon>Ecdysozoa</taxon>
        <taxon>Nematoda</taxon>
        <taxon>Chromadorea</taxon>
        <taxon>Rhabditida</taxon>
        <taxon>Spirurina</taxon>
        <taxon>Spiruromorpha</taxon>
        <taxon>Filarioidea</taxon>
        <taxon>Onchocercidae</taxon>
        <taxon>Loa</taxon>
    </lineage>
</organism>
<reference evidence="3 4" key="1">
    <citation type="submission" date="2012-04" db="EMBL/GenBank/DDBJ databases">
        <title>The Genome Sequence of Loa loa.</title>
        <authorList>
            <consortium name="The Broad Institute Genome Sequencing Platform"/>
            <consortium name="Broad Institute Genome Sequencing Center for Infectious Disease"/>
            <person name="Nutman T.B."/>
            <person name="Fink D.L."/>
            <person name="Russ C."/>
            <person name="Young S."/>
            <person name="Zeng Q."/>
            <person name="Gargeya S."/>
            <person name="Alvarado L."/>
            <person name="Berlin A."/>
            <person name="Chapman S.B."/>
            <person name="Chen Z."/>
            <person name="Freedman E."/>
            <person name="Gellesch M."/>
            <person name="Goldberg J."/>
            <person name="Griggs A."/>
            <person name="Gujja S."/>
            <person name="Heilman E.R."/>
            <person name="Heiman D."/>
            <person name="Howarth C."/>
            <person name="Mehta T."/>
            <person name="Neiman D."/>
            <person name="Pearson M."/>
            <person name="Roberts A."/>
            <person name="Saif S."/>
            <person name="Shea T."/>
            <person name="Shenoy N."/>
            <person name="Sisk P."/>
            <person name="Stolte C."/>
            <person name="Sykes S."/>
            <person name="White J."/>
            <person name="Yandava C."/>
            <person name="Haas B."/>
            <person name="Henn M.R."/>
            <person name="Nusbaum C."/>
            <person name="Birren B."/>
        </authorList>
    </citation>
    <scope>NUCLEOTIDE SEQUENCE [LARGE SCALE GENOMIC DNA]</scope>
</reference>
<dbReference type="GeneID" id="9938187"/>
<feature type="region of interest" description="Disordered" evidence="1">
    <location>
        <begin position="1"/>
        <end position="53"/>
    </location>
</feature>
<dbReference type="EMBL" id="JH712218">
    <property type="protein sequence ID" value="EFO27666.1"/>
    <property type="molecule type" value="Genomic_DNA"/>
</dbReference>
<dbReference type="WBParaSite" id="EN70_9124">
    <property type="protein sequence ID" value="EN70_9124"/>
    <property type="gene ID" value="EN70_9124"/>
</dbReference>
<name>A0A1I7W344_LOALO</name>
<feature type="compositionally biased region" description="Polar residues" evidence="1">
    <location>
        <begin position="1"/>
        <end position="15"/>
    </location>
</feature>
<sequence>MESTLSSSPSHTGVTGSEPVETKNDLHSKPAEMPAELPQDQNSPIPTTTDVEQLSEQAPQMFNVSAGEATEELSDISEYEGTISKSMRSTRFATIIYTISPFIRNKKVRLMLIVNCSASIINMLLLLLLTTFIIWNIVLTFHINKTMGIMKLPCLFTYLDWSDCSSTCRTFGQDFPQRIRKVNKSSIIQARNGGKPECPADLLDRIDSAPCSTYLCPTNLSYYNFSSSCHYIDANLRDEGGCYKIRDVPLDDRLILIDTNLTKECDCSLYTHL</sequence>
<dbReference type="eggNOG" id="ENOG502SRID">
    <property type="taxonomic scope" value="Eukaryota"/>
</dbReference>